<evidence type="ECO:0000259" key="1">
    <source>
        <dbReference type="Pfam" id="PF13649"/>
    </source>
</evidence>
<organism evidence="2">
    <name type="scientific">marine sediment metagenome</name>
    <dbReference type="NCBI Taxonomy" id="412755"/>
    <lineage>
        <taxon>unclassified sequences</taxon>
        <taxon>metagenomes</taxon>
        <taxon>ecological metagenomes</taxon>
    </lineage>
</organism>
<comment type="caution">
    <text evidence="2">The sequence shown here is derived from an EMBL/GenBank/DDBJ whole genome shotgun (WGS) entry which is preliminary data.</text>
</comment>
<dbReference type="InterPro" id="IPR029063">
    <property type="entry name" value="SAM-dependent_MTases_sf"/>
</dbReference>
<proteinExistence type="predicted"/>
<gene>
    <name evidence="2" type="ORF">S01H4_26099</name>
</gene>
<dbReference type="Pfam" id="PF13649">
    <property type="entry name" value="Methyltransf_25"/>
    <property type="match status" value="1"/>
</dbReference>
<dbReference type="SUPFAM" id="SSF53335">
    <property type="entry name" value="S-adenosyl-L-methionine-dependent methyltransferases"/>
    <property type="match status" value="1"/>
</dbReference>
<protein>
    <recommendedName>
        <fullName evidence="1">Methyltransferase domain-containing protein</fullName>
    </recommendedName>
</protein>
<dbReference type="InterPro" id="IPR041698">
    <property type="entry name" value="Methyltransf_25"/>
</dbReference>
<feature type="domain" description="Methyltransferase" evidence="1">
    <location>
        <begin position="110"/>
        <end position="179"/>
    </location>
</feature>
<reference evidence="2" key="1">
    <citation type="journal article" date="2014" name="Front. Microbiol.">
        <title>High frequency of phylogenetically diverse reductive dehalogenase-homologous genes in deep subseafloor sedimentary metagenomes.</title>
        <authorList>
            <person name="Kawai M."/>
            <person name="Futagami T."/>
            <person name="Toyoda A."/>
            <person name="Takaki Y."/>
            <person name="Nishi S."/>
            <person name="Hori S."/>
            <person name="Arai W."/>
            <person name="Tsubouchi T."/>
            <person name="Morono Y."/>
            <person name="Uchiyama I."/>
            <person name="Ito T."/>
            <person name="Fujiyama A."/>
            <person name="Inagaki F."/>
            <person name="Takami H."/>
        </authorList>
    </citation>
    <scope>NUCLEOTIDE SEQUENCE</scope>
    <source>
        <strain evidence="2">Expedition CK06-06</strain>
    </source>
</reference>
<accession>X1BLM0</accession>
<dbReference type="AlphaFoldDB" id="X1BLM0"/>
<dbReference type="Gene3D" id="3.40.50.150">
    <property type="entry name" value="Vaccinia Virus protein VP39"/>
    <property type="match status" value="1"/>
</dbReference>
<name>X1BLM0_9ZZZZ</name>
<dbReference type="CDD" id="cd02440">
    <property type="entry name" value="AdoMet_MTases"/>
    <property type="match status" value="1"/>
</dbReference>
<sequence length="198" mass="22523">MITTEMLRERINDTDAWNDIADVLGIDNSTAKLSQSDNDDIVIRAFVEGSIKSRVLRDKLHRYPFPDIITLGRYSDSDLEYHVGGGLATAMDMSARVGKHNRTFDSASNVLDFGCGTSRILRYMIEFLPGPQYYATEVFDKSIEWGRRAFPEVRYLHQSNHPPLDFPDGKFDIIYSLDIKVIPKISESSPPLDRFARS</sequence>
<dbReference type="EMBL" id="BART01012526">
    <property type="protein sequence ID" value="GAG82077.1"/>
    <property type="molecule type" value="Genomic_DNA"/>
</dbReference>
<evidence type="ECO:0000313" key="2">
    <source>
        <dbReference type="EMBL" id="GAG82077.1"/>
    </source>
</evidence>